<dbReference type="Bgee" id="ENSNBRG00000019768">
    <property type="expression patterns" value="Expressed in zone of skin and 4 other cell types or tissues"/>
</dbReference>
<keyword evidence="4" id="KW-0325">Glycoprotein</keyword>
<evidence type="ECO:0000256" key="3">
    <source>
        <dbReference type="ARBA" id="ARBA00023136"/>
    </source>
</evidence>
<proteinExistence type="predicted"/>
<comment type="subcellular location">
    <subcellularLocation>
        <location evidence="1">Membrane</location>
    </subcellularLocation>
</comment>
<feature type="domain" description="Ig-like" evidence="5">
    <location>
        <begin position="92"/>
        <end position="186"/>
    </location>
</feature>
<dbReference type="InterPro" id="IPR007110">
    <property type="entry name" value="Ig-like_dom"/>
</dbReference>
<dbReference type="PANTHER" id="PTHR12080:SF134">
    <property type="entry name" value="CD48 ANTIGEN"/>
    <property type="match status" value="1"/>
</dbReference>
<dbReference type="STRING" id="32507.ENSNBRP00000025840"/>
<dbReference type="PANTHER" id="PTHR12080">
    <property type="entry name" value="SIGNALING LYMPHOCYTIC ACTIVATION MOLECULE"/>
    <property type="match status" value="1"/>
</dbReference>
<dbReference type="InterPro" id="IPR013783">
    <property type="entry name" value="Ig-like_fold"/>
</dbReference>
<evidence type="ECO:0000256" key="1">
    <source>
        <dbReference type="ARBA" id="ARBA00004370"/>
    </source>
</evidence>
<dbReference type="GO" id="GO:0016020">
    <property type="term" value="C:membrane"/>
    <property type="evidence" value="ECO:0007669"/>
    <property type="project" value="UniProtKB-SubCell"/>
</dbReference>
<reference evidence="6" key="1">
    <citation type="submission" date="2025-08" db="UniProtKB">
        <authorList>
            <consortium name="Ensembl"/>
        </authorList>
    </citation>
    <scope>IDENTIFICATION</scope>
</reference>
<evidence type="ECO:0000256" key="2">
    <source>
        <dbReference type="ARBA" id="ARBA00022729"/>
    </source>
</evidence>
<accession>A0A3Q4HQA0</accession>
<dbReference type="OMA" id="NISHCAK"/>
<organism evidence="6 7">
    <name type="scientific">Neolamprologus brichardi</name>
    <name type="common">Fairy cichlid</name>
    <name type="synonym">Lamprologus brichardi</name>
    <dbReference type="NCBI Taxonomy" id="32507"/>
    <lineage>
        <taxon>Eukaryota</taxon>
        <taxon>Metazoa</taxon>
        <taxon>Chordata</taxon>
        <taxon>Craniata</taxon>
        <taxon>Vertebrata</taxon>
        <taxon>Euteleostomi</taxon>
        <taxon>Actinopterygii</taxon>
        <taxon>Neopterygii</taxon>
        <taxon>Teleostei</taxon>
        <taxon>Neoteleostei</taxon>
        <taxon>Acanthomorphata</taxon>
        <taxon>Ovalentaria</taxon>
        <taxon>Cichlomorphae</taxon>
        <taxon>Cichliformes</taxon>
        <taxon>Cichlidae</taxon>
        <taxon>African cichlids</taxon>
        <taxon>Pseudocrenilabrinae</taxon>
        <taxon>Lamprologini</taxon>
        <taxon>Neolamprologus</taxon>
    </lineage>
</organism>
<name>A0A3Q4HQA0_NEOBR</name>
<evidence type="ECO:0000313" key="6">
    <source>
        <dbReference type="Ensembl" id="ENSNBRP00000025840.1"/>
    </source>
</evidence>
<dbReference type="AlphaFoldDB" id="A0A3Q4HQA0"/>
<sequence length="315" mass="35023">MKILSGINRSVAQKRLETAGDDCVYAATGSSFTVPLKHELKESDNLKWFKDASVVFSRRRKLVISGKNDDVDSTGSLKLTKLTKDMSGRYRPEVYSADGVNVGKNLQSVHLCVLDRVQKPTVTTKTCTDNGHVHFTCSVGQNETITWLMDGEMLEEKGKTLTRVAKDVLNANFSCNVSNPVSSEVSPPVQQNCYKPSFPKELFGISIWVFIGGGAGTCHVLIEIKSSYFGDRHCHSLLCPGQTKETHMINGKCIYLYTVIIIILVHVKNISHCAKTEHLKNYFTYVNDLVHPCTAHPFTIHCACRLLEELPKAQS</sequence>
<dbReference type="GeneTree" id="ENSGT00940000171952"/>
<evidence type="ECO:0000259" key="5">
    <source>
        <dbReference type="PROSITE" id="PS50835"/>
    </source>
</evidence>
<keyword evidence="3" id="KW-0472">Membrane</keyword>
<dbReference type="PROSITE" id="PS50835">
    <property type="entry name" value="IG_LIKE"/>
    <property type="match status" value="1"/>
</dbReference>
<dbReference type="SUPFAM" id="SSF48726">
    <property type="entry name" value="Immunoglobulin"/>
    <property type="match status" value="2"/>
</dbReference>
<dbReference type="Gene3D" id="2.60.40.10">
    <property type="entry name" value="Immunoglobulins"/>
    <property type="match status" value="2"/>
</dbReference>
<evidence type="ECO:0000256" key="4">
    <source>
        <dbReference type="ARBA" id="ARBA00023180"/>
    </source>
</evidence>
<dbReference type="Proteomes" id="UP000261580">
    <property type="component" value="Unassembled WGS sequence"/>
</dbReference>
<reference evidence="6" key="2">
    <citation type="submission" date="2025-09" db="UniProtKB">
        <authorList>
            <consortium name="Ensembl"/>
        </authorList>
    </citation>
    <scope>IDENTIFICATION</scope>
</reference>
<dbReference type="InterPro" id="IPR015631">
    <property type="entry name" value="CD2/SLAM_rcpt"/>
</dbReference>
<keyword evidence="2" id="KW-0732">Signal</keyword>
<keyword evidence="7" id="KW-1185">Reference proteome</keyword>
<dbReference type="Ensembl" id="ENSNBRT00000026518.1">
    <property type="protein sequence ID" value="ENSNBRP00000025840.1"/>
    <property type="gene ID" value="ENSNBRG00000019768.1"/>
</dbReference>
<protein>
    <recommendedName>
        <fullName evidence="5">Ig-like domain-containing protein</fullName>
    </recommendedName>
</protein>
<evidence type="ECO:0000313" key="7">
    <source>
        <dbReference type="Proteomes" id="UP000261580"/>
    </source>
</evidence>
<dbReference type="InterPro" id="IPR036179">
    <property type="entry name" value="Ig-like_dom_sf"/>
</dbReference>